<organism evidence="4 5">
    <name type="scientific">Pseudomonas mucidolens</name>
    <dbReference type="NCBI Taxonomy" id="46679"/>
    <lineage>
        <taxon>Bacteria</taxon>
        <taxon>Pseudomonadati</taxon>
        <taxon>Pseudomonadota</taxon>
        <taxon>Gammaproteobacteria</taxon>
        <taxon>Pseudomonadales</taxon>
        <taxon>Pseudomonadaceae</taxon>
        <taxon>Pseudomonas</taxon>
    </lineage>
</organism>
<dbReference type="EMBL" id="LT629802">
    <property type="protein sequence ID" value="SDU89220.1"/>
    <property type="molecule type" value="Genomic_DNA"/>
</dbReference>
<dbReference type="OrthoDB" id="9812625at2"/>
<dbReference type="InterPro" id="IPR016162">
    <property type="entry name" value="Ald_DH_N"/>
</dbReference>
<accession>A0A1H2M7I7</accession>
<sequence length="501" mass="53796">MNTLVDIAAVQQRVAALKLPGQAFIDGRFVDALSGATFANISPRNGQVLNHVASCQAEDVDLAVKVARQAFDSGVWSQLAPKERKKVLLRFAALFEQHMTELALLETLDMGKPVSESAGFDVHAVLECLQWYAECCDKVYDEIAPSGPGALGMITREAIGVVAAVTPWNFPMLMAMWKVAPALAMGNSVILKPAEQSPLTALRIAELAAQAGIPPGVFNVLPGFGPTAGRALGLHMDVDTLVFTGSGEVGKLFLQYAGQSNMKRVWLECGGKTPNIILNDCRDLEKAAATAAKSMFFNQGEVCVAPSRLIVEEGIRHEFVAEVLKVARTIAVGDPLDPATQLGAMVDKSQMDRVLGYIRKGSEEGARIILGGERASGALADGFFIPPTIFDNVTNDMTIAREEIFGPVLSVISATDHLHAVRIANDSPYGLAASLWTSDLSRAHSIIRSLRAGSVWVNCFDGGDITMPFGGYKQSGNGRDRSLHALDKYSELKSAWIDLQD</sequence>
<dbReference type="RefSeq" id="WP_084377495.1">
    <property type="nucleotide sequence ID" value="NZ_LS483433.1"/>
</dbReference>
<proteinExistence type="inferred from homology"/>
<dbReference type="AlphaFoldDB" id="A0A1H2M7I7"/>
<dbReference type="SUPFAM" id="SSF53720">
    <property type="entry name" value="ALDH-like"/>
    <property type="match status" value="1"/>
</dbReference>
<comment type="similarity">
    <text evidence="1">Belongs to the aldehyde dehydrogenase family.</text>
</comment>
<evidence type="ECO:0000256" key="2">
    <source>
        <dbReference type="ARBA" id="ARBA00023002"/>
    </source>
</evidence>
<dbReference type="Gene3D" id="3.40.605.10">
    <property type="entry name" value="Aldehyde Dehydrogenase, Chain A, domain 1"/>
    <property type="match status" value="1"/>
</dbReference>
<dbReference type="Pfam" id="PF00171">
    <property type="entry name" value="Aldedh"/>
    <property type="match status" value="1"/>
</dbReference>
<evidence type="ECO:0000259" key="3">
    <source>
        <dbReference type="Pfam" id="PF00171"/>
    </source>
</evidence>
<keyword evidence="5" id="KW-1185">Reference proteome</keyword>
<dbReference type="Gene3D" id="3.40.309.10">
    <property type="entry name" value="Aldehyde Dehydrogenase, Chain A, domain 2"/>
    <property type="match status" value="1"/>
</dbReference>
<evidence type="ECO:0000256" key="1">
    <source>
        <dbReference type="ARBA" id="ARBA00009986"/>
    </source>
</evidence>
<dbReference type="InterPro" id="IPR016160">
    <property type="entry name" value="Ald_DH_CS_CYS"/>
</dbReference>
<dbReference type="STRING" id="46679.SAMN05216202_1181"/>
<dbReference type="PROSITE" id="PS00070">
    <property type="entry name" value="ALDEHYDE_DEHYDR_CYS"/>
    <property type="match status" value="1"/>
</dbReference>
<dbReference type="InterPro" id="IPR016163">
    <property type="entry name" value="Ald_DH_C"/>
</dbReference>
<keyword evidence="2" id="KW-0560">Oxidoreductase</keyword>
<dbReference type="PANTHER" id="PTHR11699">
    <property type="entry name" value="ALDEHYDE DEHYDROGENASE-RELATED"/>
    <property type="match status" value="1"/>
</dbReference>
<dbReference type="GO" id="GO:0004030">
    <property type="term" value="F:aldehyde dehydrogenase [NAD(P)+] activity"/>
    <property type="evidence" value="ECO:0007669"/>
    <property type="project" value="UniProtKB-ARBA"/>
</dbReference>
<reference evidence="5" key="1">
    <citation type="submission" date="2016-10" db="EMBL/GenBank/DDBJ databases">
        <authorList>
            <person name="Varghese N."/>
            <person name="Submissions S."/>
        </authorList>
    </citation>
    <scope>NUCLEOTIDE SEQUENCE [LARGE SCALE GENOMIC DNA]</scope>
    <source>
        <strain evidence="5">LMG 2223</strain>
    </source>
</reference>
<dbReference type="FunFam" id="3.40.309.10:FF:000012">
    <property type="entry name" value="Betaine aldehyde dehydrogenase"/>
    <property type="match status" value="1"/>
</dbReference>
<dbReference type="InterPro" id="IPR016161">
    <property type="entry name" value="Ald_DH/histidinol_DH"/>
</dbReference>
<dbReference type="FunFam" id="3.40.605.10:FF:000001">
    <property type="entry name" value="Aldehyde dehydrogenase 1"/>
    <property type="match status" value="1"/>
</dbReference>
<protein>
    <submittedName>
        <fullName evidence="4">Gamma-glutamyl-gamma-aminobutyraldehyde dehydrogenase</fullName>
    </submittedName>
</protein>
<feature type="domain" description="Aldehyde dehydrogenase" evidence="3">
    <location>
        <begin position="32"/>
        <end position="494"/>
    </location>
</feature>
<gene>
    <name evidence="4" type="ORF">SAMN05216202_1181</name>
</gene>
<dbReference type="Proteomes" id="UP000198600">
    <property type="component" value="Chromosome I"/>
</dbReference>
<evidence type="ECO:0000313" key="5">
    <source>
        <dbReference type="Proteomes" id="UP000198600"/>
    </source>
</evidence>
<dbReference type="CDD" id="cd07112">
    <property type="entry name" value="ALDH_GABALDH-PuuC"/>
    <property type="match status" value="1"/>
</dbReference>
<dbReference type="InterPro" id="IPR015590">
    <property type="entry name" value="Aldehyde_DH_dom"/>
</dbReference>
<evidence type="ECO:0000313" key="4">
    <source>
        <dbReference type="EMBL" id="SDU89220.1"/>
    </source>
</evidence>
<name>A0A1H2M7I7_9PSED</name>